<comment type="caution">
    <text evidence="1">The sequence shown here is derived from an EMBL/GenBank/DDBJ whole genome shotgun (WGS) entry which is preliminary data.</text>
</comment>
<dbReference type="Proteomes" id="UP001500909">
    <property type="component" value="Unassembled WGS sequence"/>
</dbReference>
<evidence type="ECO:0000313" key="2">
    <source>
        <dbReference type="Proteomes" id="UP001500909"/>
    </source>
</evidence>
<protein>
    <recommendedName>
        <fullName evidence="3">DUF3168 domain-containing protein</fullName>
    </recommendedName>
</protein>
<accession>A0ABP3LJX0</accession>
<evidence type="ECO:0000313" key="1">
    <source>
        <dbReference type="EMBL" id="GAA0501532.1"/>
    </source>
</evidence>
<organism evidence="1 2">
    <name type="scientific">Streptomyces olivaceiscleroticus</name>
    <dbReference type="NCBI Taxonomy" id="68245"/>
    <lineage>
        <taxon>Bacteria</taxon>
        <taxon>Bacillati</taxon>
        <taxon>Actinomycetota</taxon>
        <taxon>Actinomycetes</taxon>
        <taxon>Kitasatosporales</taxon>
        <taxon>Streptomycetaceae</taxon>
        <taxon>Streptomyces</taxon>
    </lineage>
</organism>
<name>A0ABP3LJX0_9ACTN</name>
<dbReference type="EMBL" id="BAAABY010000070">
    <property type="protein sequence ID" value="GAA0501532.1"/>
    <property type="molecule type" value="Genomic_DNA"/>
</dbReference>
<proteinExistence type="predicted"/>
<dbReference type="RefSeq" id="WP_346100571.1">
    <property type="nucleotide sequence ID" value="NZ_BAAABY010000070.1"/>
</dbReference>
<reference evidence="2" key="1">
    <citation type="journal article" date="2019" name="Int. J. Syst. Evol. Microbiol.">
        <title>The Global Catalogue of Microorganisms (GCM) 10K type strain sequencing project: providing services to taxonomists for standard genome sequencing and annotation.</title>
        <authorList>
            <consortium name="The Broad Institute Genomics Platform"/>
            <consortium name="The Broad Institute Genome Sequencing Center for Infectious Disease"/>
            <person name="Wu L."/>
            <person name="Ma J."/>
        </authorList>
    </citation>
    <scope>NUCLEOTIDE SEQUENCE [LARGE SCALE GENOMIC DNA]</scope>
    <source>
        <strain evidence="2">JCM 4805</strain>
    </source>
</reference>
<gene>
    <name evidence="1" type="ORF">GCM10010361_78930</name>
</gene>
<evidence type="ECO:0008006" key="3">
    <source>
        <dbReference type="Google" id="ProtNLM"/>
    </source>
</evidence>
<sequence>MIDRRPVTQAVAQLLATLTGKPVGQGVVPLDSAGRPVPPPYTLLYPLEQDNDDGTLADNGSAAVASYQATFVSGPVPGNANSRGTVEQAEWLADKARAILARPADGSPGYAHPLTIPGVICYRRTASEAGATSEAEDAIITSVIRFQFYLEAAA</sequence>
<keyword evidence="2" id="KW-1185">Reference proteome</keyword>